<protein>
    <submittedName>
        <fullName evidence="2">Spore-associated protein</fullName>
    </submittedName>
</protein>
<sequence length="149" mass="15365">MRFIRSMLGATAVAALAVGATTALAAPASAVPNTTAPKVCGSGYKTVNSAPVGSLGTVYLAYNATNGNNCVVTIRNNPGAAVDMSAWIYVPDTNEGDDDYGRYTSYAGPSYVIGKGYCVDWGGSIANVHVQVTGSNCASLAEHRTTYTR</sequence>
<gene>
    <name evidence="2" type="ORF">ACKI1S_30855</name>
</gene>
<evidence type="ECO:0000313" key="3">
    <source>
        <dbReference type="Proteomes" id="UP001631993"/>
    </source>
</evidence>
<dbReference type="RefSeq" id="WP_369280383.1">
    <property type="nucleotide sequence ID" value="NZ_JBJVMW010000015.1"/>
</dbReference>
<accession>A0ABW9IPW7</accession>
<keyword evidence="1" id="KW-0732">Signal</keyword>
<proteinExistence type="predicted"/>
<dbReference type="Proteomes" id="UP001631993">
    <property type="component" value="Unassembled WGS sequence"/>
</dbReference>
<keyword evidence="3" id="KW-1185">Reference proteome</keyword>
<evidence type="ECO:0000256" key="1">
    <source>
        <dbReference type="SAM" id="SignalP"/>
    </source>
</evidence>
<comment type="caution">
    <text evidence="2">The sequence shown here is derived from an EMBL/GenBank/DDBJ whole genome shotgun (WGS) entry which is preliminary data.</text>
</comment>
<reference evidence="2 3" key="1">
    <citation type="submission" date="2024-12" db="EMBL/GenBank/DDBJ databases">
        <title>Forecasting of Potato common scab and diversities of Pathogenic streptomyces spp. in china.</title>
        <authorList>
            <person name="Handique U."/>
            <person name="Wu J."/>
        </authorList>
    </citation>
    <scope>NUCLEOTIDE SEQUENCE [LARGE SCALE GENOMIC DNA]</scope>
    <source>
        <strain evidence="2 3">ZRIMU1585</strain>
    </source>
</reference>
<dbReference type="PROSITE" id="PS51318">
    <property type="entry name" value="TAT"/>
    <property type="match status" value="1"/>
</dbReference>
<name>A0ABW9IPW7_STRGJ</name>
<dbReference type="EMBL" id="JBJVNE010000017">
    <property type="protein sequence ID" value="MFM9650536.1"/>
    <property type="molecule type" value="Genomic_DNA"/>
</dbReference>
<feature type="chain" id="PRO_5045578119" evidence="1">
    <location>
        <begin position="26"/>
        <end position="149"/>
    </location>
</feature>
<feature type="signal peptide" evidence="1">
    <location>
        <begin position="1"/>
        <end position="25"/>
    </location>
</feature>
<dbReference type="InterPro" id="IPR006311">
    <property type="entry name" value="TAT_signal"/>
</dbReference>
<evidence type="ECO:0000313" key="2">
    <source>
        <dbReference type="EMBL" id="MFM9650536.1"/>
    </source>
</evidence>
<organism evidence="2 3">
    <name type="scientific">Streptomyces galilaeus</name>
    <dbReference type="NCBI Taxonomy" id="33899"/>
    <lineage>
        <taxon>Bacteria</taxon>
        <taxon>Bacillati</taxon>
        <taxon>Actinomycetota</taxon>
        <taxon>Actinomycetes</taxon>
        <taxon>Kitasatosporales</taxon>
        <taxon>Streptomycetaceae</taxon>
        <taxon>Streptomyces</taxon>
    </lineage>
</organism>